<comment type="caution">
    <text evidence="2">The sequence shown here is derived from an EMBL/GenBank/DDBJ whole genome shotgun (WGS) entry which is preliminary data.</text>
</comment>
<evidence type="ECO:0000313" key="3">
    <source>
        <dbReference type="Proteomes" id="UP000597761"/>
    </source>
</evidence>
<feature type="region of interest" description="Disordered" evidence="1">
    <location>
        <begin position="1"/>
        <end position="26"/>
    </location>
</feature>
<name>A0ABQ1PD39_9MICC</name>
<evidence type="ECO:0000256" key="1">
    <source>
        <dbReference type="SAM" id="MobiDB-lite"/>
    </source>
</evidence>
<dbReference type="Proteomes" id="UP000597761">
    <property type="component" value="Unassembled WGS sequence"/>
</dbReference>
<gene>
    <name evidence="2" type="ORF">GCM10011512_22370</name>
</gene>
<sequence>MPFRLRPRPSAAPTADDAGAGRRAWNRPGRIDRTRTAAVVAVTGIAATLTGCAPTVDVAPAAQSNDPRCAPVMIALPHELAGKTRRTTTSQATAAWGDPSAAVLRCGVRPPGPTTERCVSVNGVDWIAVQEKNDTWRLTTYGREPAVELLLDTSRAASSTVLVELAGPVSALPRTRQCLDVRDVPLPSTG</sequence>
<keyword evidence="3" id="KW-1185">Reference proteome</keyword>
<organism evidence="2 3">
    <name type="scientific">Tersicoccus solisilvae</name>
    <dbReference type="NCBI Taxonomy" id="1882339"/>
    <lineage>
        <taxon>Bacteria</taxon>
        <taxon>Bacillati</taxon>
        <taxon>Actinomycetota</taxon>
        <taxon>Actinomycetes</taxon>
        <taxon>Micrococcales</taxon>
        <taxon>Micrococcaceae</taxon>
        <taxon>Tersicoccus</taxon>
    </lineage>
</organism>
<dbReference type="InterPro" id="IPR021903">
    <property type="entry name" value="DUF3515"/>
</dbReference>
<accession>A0ABQ1PD39</accession>
<proteinExistence type="predicted"/>
<evidence type="ECO:0000313" key="2">
    <source>
        <dbReference type="EMBL" id="GGC94872.1"/>
    </source>
</evidence>
<protein>
    <recommendedName>
        <fullName evidence="4">DUF3515 domain-containing protein</fullName>
    </recommendedName>
</protein>
<reference evidence="3" key="1">
    <citation type="journal article" date="2019" name="Int. J. Syst. Evol. Microbiol.">
        <title>The Global Catalogue of Microorganisms (GCM) 10K type strain sequencing project: providing services to taxonomists for standard genome sequencing and annotation.</title>
        <authorList>
            <consortium name="The Broad Institute Genomics Platform"/>
            <consortium name="The Broad Institute Genome Sequencing Center for Infectious Disease"/>
            <person name="Wu L."/>
            <person name="Ma J."/>
        </authorList>
    </citation>
    <scope>NUCLEOTIDE SEQUENCE [LARGE SCALE GENOMIC DNA]</scope>
    <source>
        <strain evidence="3">CGMCC 1.15480</strain>
    </source>
</reference>
<dbReference type="Pfam" id="PF12028">
    <property type="entry name" value="DUF3515"/>
    <property type="match status" value="1"/>
</dbReference>
<dbReference type="RefSeq" id="WP_229659972.1">
    <property type="nucleotide sequence ID" value="NZ_BMJI01000015.1"/>
</dbReference>
<evidence type="ECO:0008006" key="4">
    <source>
        <dbReference type="Google" id="ProtNLM"/>
    </source>
</evidence>
<dbReference type="EMBL" id="BMJI01000015">
    <property type="protein sequence ID" value="GGC94872.1"/>
    <property type="molecule type" value="Genomic_DNA"/>
</dbReference>